<comment type="caution">
    <text evidence="2">The sequence shown here is derived from an EMBL/GenBank/DDBJ whole genome shotgun (WGS) entry which is preliminary data.</text>
</comment>
<sequence>MYRSRRIRMELSLCPEKLVINNVDEAPVKKIMKTDIGNDSLHHSYDVHVSGHSTPIQKRDSLIDMEDSPELDYRCSPISMLLTQDGGNEIGWDWQTPANKNSNEKSKIANNTETPKRTKQLQKKRNSNSPLLHKPLKRKQVKMENIENIGKFSAMLKALDEKMKSIQQNCNNVVENETDSGCEHENKMMIESNNEEVIVNNDKSKINSITVNSNNGKDSNYEDLFDDSIDDSMVKCSQEIEEKLNLCPTKRNDIMELSTLSEEKESSSISEREFNLLTSANSIHSSKSSNISKTSSSNTSGHLKTYSNNSHKTNSIVNVSPSYSKLFNNNVINVPNTKQSLQDISDFPDDSFDDCLATFMEDDRLSEYDFCPPNSNRTSHSKNTCKQAVPSTINDKKMSSSCFSKSTAYNGRSNNHGNSKLITNNLGKTITDKEIVLNSFPNKSGSENKKFFKTKSLSDQSFCQSRNINSRTNVTTALNSVKPSVSTTFPAKSGQNLNKNNYFSSTNGLENTHTLNRLGEKEGGNCIMKYKSTSNLFSSKEVKESQPMHCTPEEIERKRLEAKLRLEAKRKLHQTNKKITDVPLQVKR</sequence>
<evidence type="ECO:0000256" key="1">
    <source>
        <dbReference type="SAM" id="MobiDB-lite"/>
    </source>
</evidence>
<gene>
    <name evidence="2" type="ORF">XYLVIOL_LOCUS10343</name>
</gene>
<feature type="region of interest" description="Disordered" evidence="1">
    <location>
        <begin position="285"/>
        <end position="314"/>
    </location>
</feature>
<feature type="region of interest" description="Disordered" evidence="1">
    <location>
        <begin position="95"/>
        <end position="138"/>
    </location>
</feature>
<dbReference type="Proteomes" id="UP001642520">
    <property type="component" value="Unassembled WGS sequence"/>
</dbReference>
<evidence type="ECO:0000313" key="3">
    <source>
        <dbReference type="Proteomes" id="UP001642520"/>
    </source>
</evidence>
<organism evidence="2 3">
    <name type="scientific">Xylocopa violacea</name>
    <name type="common">Violet carpenter bee</name>
    <name type="synonym">Apis violacea</name>
    <dbReference type="NCBI Taxonomy" id="135666"/>
    <lineage>
        <taxon>Eukaryota</taxon>
        <taxon>Metazoa</taxon>
        <taxon>Ecdysozoa</taxon>
        <taxon>Arthropoda</taxon>
        <taxon>Hexapoda</taxon>
        <taxon>Insecta</taxon>
        <taxon>Pterygota</taxon>
        <taxon>Neoptera</taxon>
        <taxon>Endopterygota</taxon>
        <taxon>Hymenoptera</taxon>
        <taxon>Apocrita</taxon>
        <taxon>Aculeata</taxon>
        <taxon>Apoidea</taxon>
        <taxon>Anthophila</taxon>
        <taxon>Apidae</taxon>
        <taxon>Xylocopa</taxon>
        <taxon>Xylocopa</taxon>
    </lineage>
</organism>
<protein>
    <submittedName>
        <fullName evidence="2">Uncharacterized protein</fullName>
    </submittedName>
</protein>
<feature type="compositionally biased region" description="Polar residues" evidence="1">
    <location>
        <begin position="301"/>
        <end position="314"/>
    </location>
</feature>
<dbReference type="EMBL" id="CAXAJV020001300">
    <property type="protein sequence ID" value="CAL7951060.1"/>
    <property type="molecule type" value="Genomic_DNA"/>
</dbReference>
<evidence type="ECO:0000313" key="2">
    <source>
        <dbReference type="EMBL" id="CAL7951060.1"/>
    </source>
</evidence>
<keyword evidence="3" id="KW-1185">Reference proteome</keyword>
<feature type="compositionally biased region" description="Low complexity" evidence="1">
    <location>
        <begin position="285"/>
        <end position="300"/>
    </location>
</feature>
<proteinExistence type="predicted"/>
<feature type="compositionally biased region" description="Basic residues" evidence="1">
    <location>
        <begin position="117"/>
        <end position="126"/>
    </location>
</feature>
<reference evidence="2 3" key="1">
    <citation type="submission" date="2024-08" db="EMBL/GenBank/DDBJ databases">
        <authorList>
            <person name="Will J Nash"/>
            <person name="Angela Man"/>
            <person name="Seanna McTaggart"/>
            <person name="Kendall Baker"/>
            <person name="Tom Barker"/>
            <person name="Leah Catchpole"/>
            <person name="Alex Durrant"/>
            <person name="Karim Gharbi"/>
            <person name="Naomi Irish"/>
            <person name="Gemy Kaithakottil"/>
            <person name="Debby Ku"/>
            <person name="Aaliyah Providence"/>
            <person name="Felix Shaw"/>
            <person name="David Swarbreck"/>
            <person name="Chris Watkins"/>
            <person name="Ann M. McCartney"/>
            <person name="Giulio Formenti"/>
            <person name="Alice Mouton"/>
            <person name="Noel Vella"/>
            <person name="Bjorn M von Reumont"/>
            <person name="Adriana Vella"/>
            <person name="Wilfried Haerty"/>
        </authorList>
    </citation>
    <scope>NUCLEOTIDE SEQUENCE [LARGE SCALE GENOMIC DNA]</scope>
</reference>
<accession>A0ABP1PII1</accession>
<name>A0ABP1PII1_XYLVO</name>